<keyword evidence="2" id="KW-1185">Reference proteome</keyword>
<evidence type="ECO:0000313" key="1">
    <source>
        <dbReference type="EMBL" id="CRL35812.1"/>
    </source>
</evidence>
<name>A0A0M6WGW2_9FIRM</name>
<evidence type="ECO:0000313" key="2">
    <source>
        <dbReference type="Proteomes" id="UP000049979"/>
    </source>
</evidence>
<organism evidence="1 2">
    <name type="scientific">Roseburia faecis</name>
    <dbReference type="NCBI Taxonomy" id="301302"/>
    <lineage>
        <taxon>Bacteria</taxon>
        <taxon>Bacillati</taxon>
        <taxon>Bacillota</taxon>
        <taxon>Clostridia</taxon>
        <taxon>Lachnospirales</taxon>
        <taxon>Lachnospiraceae</taxon>
        <taxon>Roseburia</taxon>
    </lineage>
</organism>
<dbReference type="AlphaFoldDB" id="A0A0M6WGW2"/>
<gene>
    <name evidence="1" type="ORF">M72_24711</name>
</gene>
<dbReference type="SUPFAM" id="SSF53448">
    <property type="entry name" value="Nucleotide-diphospho-sugar transferases"/>
    <property type="match status" value="1"/>
</dbReference>
<dbReference type="EMBL" id="CVRR01000010">
    <property type="protein sequence ID" value="CRL35812.1"/>
    <property type="molecule type" value="Genomic_DNA"/>
</dbReference>
<dbReference type="RefSeq" id="WP_055067421.1">
    <property type="nucleotide sequence ID" value="NZ_CP173697.1"/>
</dbReference>
<protein>
    <recommendedName>
        <fullName evidence="3">Glycosyltransferase</fullName>
    </recommendedName>
</protein>
<dbReference type="InterPro" id="IPR029044">
    <property type="entry name" value="Nucleotide-diphossugar_trans"/>
</dbReference>
<reference evidence="2" key="1">
    <citation type="submission" date="2015-05" db="EMBL/GenBank/DDBJ databases">
        <authorList>
            <consortium name="Pathogen Informatics"/>
        </authorList>
    </citation>
    <scope>NUCLEOTIDE SEQUENCE [LARGE SCALE GENOMIC DNA]</scope>
    <source>
        <strain evidence="2">M72</strain>
    </source>
</reference>
<dbReference type="Proteomes" id="UP000049979">
    <property type="component" value="Unassembled WGS sequence"/>
</dbReference>
<proteinExistence type="predicted"/>
<accession>A0A0M6WGW2</accession>
<dbReference type="OrthoDB" id="9810303at2"/>
<dbReference type="CDD" id="cd00761">
    <property type="entry name" value="Glyco_tranf_GTA_type"/>
    <property type="match status" value="1"/>
</dbReference>
<evidence type="ECO:0008006" key="3">
    <source>
        <dbReference type="Google" id="ProtNLM"/>
    </source>
</evidence>
<sequence length="101" mass="11955">MLLTILTPTYNRAGMLPQLYNSLKKQACKDFEWVIEFMQPELKWKYRIKGAIQYIVYGKFAGYTAKFLYSNIKTKLLVSISFLPGILIYNVWKRKSDFVEE</sequence>